<evidence type="ECO:0000256" key="2">
    <source>
        <dbReference type="ARBA" id="ARBA00022692"/>
    </source>
</evidence>
<dbReference type="InterPro" id="IPR032808">
    <property type="entry name" value="DoxX"/>
</dbReference>
<dbReference type="EMBL" id="CP049142">
    <property type="protein sequence ID" value="QIE91429.1"/>
    <property type="molecule type" value="Genomic_DNA"/>
</dbReference>
<name>A0A6G6J7W7_PSENT</name>
<dbReference type="Pfam" id="PF07681">
    <property type="entry name" value="DoxX"/>
    <property type="match status" value="1"/>
</dbReference>
<evidence type="ECO:0000256" key="1">
    <source>
        <dbReference type="ARBA" id="ARBA00004141"/>
    </source>
</evidence>
<feature type="transmembrane region" description="Helical" evidence="5">
    <location>
        <begin position="52"/>
        <end position="72"/>
    </location>
</feature>
<geneLocation type="plasmid" evidence="7">
    <name>ppnihbp1_1</name>
</geneLocation>
<feature type="transmembrane region" description="Helical" evidence="5">
    <location>
        <begin position="77"/>
        <end position="96"/>
    </location>
</feature>
<evidence type="ECO:0000313" key="6">
    <source>
        <dbReference type="EMBL" id="QIE91429.1"/>
    </source>
</evidence>
<evidence type="ECO:0000256" key="4">
    <source>
        <dbReference type="ARBA" id="ARBA00023136"/>
    </source>
</evidence>
<evidence type="ECO:0000256" key="3">
    <source>
        <dbReference type="ARBA" id="ARBA00022989"/>
    </source>
</evidence>
<keyword evidence="4 5" id="KW-0472">Membrane</keyword>
<gene>
    <name evidence="6" type="ORF">G5B91_34385</name>
</gene>
<evidence type="ECO:0000313" key="7">
    <source>
        <dbReference type="Proteomes" id="UP000501063"/>
    </source>
</evidence>
<dbReference type="Proteomes" id="UP000501063">
    <property type="component" value="Plasmid pPniHBP1_1"/>
</dbReference>
<proteinExistence type="predicted"/>
<dbReference type="KEGG" id="pnt:G5B91_34385"/>
<dbReference type="AlphaFoldDB" id="A0A6G6J7W7"/>
<dbReference type="RefSeq" id="WP_024767358.1">
    <property type="nucleotide sequence ID" value="NZ_CP049142.1"/>
</dbReference>
<organism evidence="6 7">
    <name type="scientific">Pseudomonas nitroreducens</name>
    <dbReference type="NCBI Taxonomy" id="46680"/>
    <lineage>
        <taxon>Bacteria</taxon>
        <taxon>Pseudomonadati</taxon>
        <taxon>Pseudomonadota</taxon>
        <taxon>Gammaproteobacteria</taxon>
        <taxon>Pseudomonadales</taxon>
        <taxon>Pseudomonadaceae</taxon>
        <taxon>Pseudomonas</taxon>
    </lineage>
</organism>
<sequence length="148" mass="15953">MRERIGFALDSRALWIIARVLLASAFLFLGLAKLIDFRGGLLEMRAAGLEPAWLFNVASAIVLTSGAVLIVLDRALWLGSAMLAAFSLLTVLLAHHSGAFQPPGPAKAMYWSLTHLSLLGGLVAVAIASRSRKRLQVALELYCGVLQR</sequence>
<evidence type="ECO:0000256" key="5">
    <source>
        <dbReference type="SAM" id="Phobius"/>
    </source>
</evidence>
<keyword evidence="3 5" id="KW-1133">Transmembrane helix</keyword>
<reference evidence="6 7" key="1">
    <citation type="submission" date="2020-02" db="EMBL/GenBank/DDBJ databases">
        <title>Integrative conjugative elements (ICEs) and plasmids drive adaptation of Pseudomonas nitroreducens strain HBP1 to wastewater environment.</title>
        <authorList>
            <person name="Sentchilo V."/>
            <person name="Carraro N."/>
            <person name="Bertelli C."/>
            <person name="van der Meer J.R."/>
        </authorList>
    </citation>
    <scope>NUCLEOTIDE SEQUENCE [LARGE SCALE GENOMIC DNA]</scope>
    <source>
        <strain evidence="6 7">HBP1</strain>
        <plasmid evidence="7">ppnihbp1_1</plasmid>
    </source>
</reference>
<accession>A0A6G6J7W7</accession>
<comment type="subcellular location">
    <subcellularLocation>
        <location evidence="1">Membrane</location>
        <topology evidence="1">Multi-pass membrane protein</topology>
    </subcellularLocation>
</comment>
<feature type="transmembrane region" description="Helical" evidence="5">
    <location>
        <begin position="12"/>
        <end position="32"/>
    </location>
</feature>
<dbReference type="GO" id="GO:0016020">
    <property type="term" value="C:membrane"/>
    <property type="evidence" value="ECO:0007669"/>
    <property type="project" value="UniProtKB-SubCell"/>
</dbReference>
<keyword evidence="6" id="KW-0614">Plasmid</keyword>
<feature type="transmembrane region" description="Helical" evidence="5">
    <location>
        <begin position="108"/>
        <end position="128"/>
    </location>
</feature>
<protein>
    <submittedName>
        <fullName evidence="6">DoxX family protein</fullName>
    </submittedName>
</protein>
<keyword evidence="2 5" id="KW-0812">Transmembrane</keyword>